<comment type="similarity">
    <text evidence="3">Belongs to the FliH family.</text>
</comment>
<feature type="domain" description="Flagellar assembly protein FliH/Type III secretion system HrpE" evidence="10">
    <location>
        <begin position="98"/>
        <end position="221"/>
    </location>
</feature>
<keyword evidence="11" id="KW-0282">Flagellum</keyword>
<dbReference type="PATRIC" id="fig|706570.3.peg.835"/>
<evidence type="ECO:0000259" key="10">
    <source>
        <dbReference type="Pfam" id="PF02108"/>
    </source>
</evidence>
<evidence type="ECO:0000313" key="11">
    <source>
        <dbReference type="EMBL" id="KHO63899.1"/>
    </source>
</evidence>
<keyword evidence="6" id="KW-0963">Cytoplasm</keyword>
<keyword evidence="11" id="KW-0969">Cilium</keyword>
<dbReference type="Pfam" id="PF02108">
    <property type="entry name" value="FliH"/>
    <property type="match status" value="1"/>
</dbReference>
<dbReference type="OrthoDB" id="6397640at2"/>
<keyword evidence="9" id="KW-1006">Bacterial flagellum protein export</keyword>
<dbReference type="GO" id="GO:0015031">
    <property type="term" value="P:protein transport"/>
    <property type="evidence" value="ECO:0007669"/>
    <property type="project" value="UniProtKB-KW"/>
</dbReference>
<accession>A0A0B3BT97</accession>
<keyword evidence="8" id="KW-0653">Protein transport</keyword>
<dbReference type="EMBL" id="FTMC01000016">
    <property type="protein sequence ID" value="SIR18909.1"/>
    <property type="molecule type" value="Genomic_DNA"/>
</dbReference>
<evidence type="ECO:0000256" key="8">
    <source>
        <dbReference type="ARBA" id="ARBA00022927"/>
    </source>
</evidence>
<dbReference type="GO" id="GO:0003774">
    <property type="term" value="F:cytoskeletal motor activity"/>
    <property type="evidence" value="ECO:0007669"/>
    <property type="project" value="InterPro"/>
</dbReference>
<reference evidence="11 13" key="1">
    <citation type="submission" date="2014-11" db="EMBL/GenBank/DDBJ databases">
        <title>Genome sequence of Pseudomonas tuomuerensis JCM 14085.</title>
        <authorList>
            <person name="Shin S.-K."/>
            <person name="Yi H."/>
        </authorList>
    </citation>
    <scope>NUCLEOTIDE SEQUENCE [LARGE SCALE GENOMIC DNA]</scope>
    <source>
        <strain evidence="11 13">JCM 14085</strain>
    </source>
</reference>
<dbReference type="GO" id="GO:0009288">
    <property type="term" value="C:bacterial-type flagellum"/>
    <property type="evidence" value="ECO:0007669"/>
    <property type="project" value="InterPro"/>
</dbReference>
<evidence type="ECO:0000313" key="13">
    <source>
        <dbReference type="Proteomes" id="UP000030980"/>
    </source>
</evidence>
<evidence type="ECO:0000256" key="1">
    <source>
        <dbReference type="ARBA" id="ARBA00003041"/>
    </source>
</evidence>
<dbReference type="InterPro" id="IPR000563">
    <property type="entry name" value="Flag_FliH"/>
</dbReference>
<keyword evidence="7" id="KW-1005">Bacterial flagellum biogenesis</keyword>
<dbReference type="GO" id="GO:0044781">
    <property type="term" value="P:bacterial-type flagellum organization"/>
    <property type="evidence" value="ECO:0007669"/>
    <property type="project" value="UniProtKB-KW"/>
</dbReference>
<dbReference type="PANTHER" id="PTHR34982">
    <property type="entry name" value="YOP PROTEINS TRANSLOCATION PROTEIN L"/>
    <property type="match status" value="1"/>
</dbReference>
<proteinExistence type="inferred from homology"/>
<dbReference type="PRINTS" id="PR01003">
    <property type="entry name" value="FLGFLIH"/>
</dbReference>
<evidence type="ECO:0000256" key="4">
    <source>
        <dbReference type="ARBA" id="ARBA00016507"/>
    </source>
</evidence>
<name>A0A0B3BT97_9PSED</name>
<protein>
    <recommendedName>
        <fullName evidence="4">Flagellar assembly protein FliH</fullName>
    </recommendedName>
</protein>
<dbReference type="InterPro" id="IPR018035">
    <property type="entry name" value="Flagellar_FliH/T3SS_HrpE"/>
</dbReference>
<dbReference type="RefSeq" id="WP_027589664.1">
    <property type="nucleotide sequence ID" value="NZ_FMUP01000004.1"/>
</dbReference>
<dbReference type="EMBL" id="JTAK01000006">
    <property type="protein sequence ID" value="KHO63899.1"/>
    <property type="molecule type" value="Genomic_DNA"/>
</dbReference>
<sequence length="234" mass="26307">MTVRVIRGDARGWRVYRFPPRHRGVAAGDGQDALTADPAALQRALAEGYQEGQERGFQEGRDEGVEVGRAEGYQRGLEEGLAKGLEDGRLQGRRQFEQACAPLDRMMESFRVAVSEYERGRREQLLEMVAKVAKQVIRVELTLNPAQLLTLAEEVLNTLPGNHEDVQIHLNPEECARIRDIDPERARRWKLVPDDRLAHGECRVVTSEAEADIGCQQRLDACMDTLAGHLKVED</sequence>
<evidence type="ECO:0000256" key="3">
    <source>
        <dbReference type="ARBA" id="ARBA00006602"/>
    </source>
</evidence>
<dbReference type="Proteomes" id="UP000186079">
    <property type="component" value="Unassembled WGS sequence"/>
</dbReference>
<dbReference type="STRING" id="706570.PT85_15570"/>
<reference evidence="12 14" key="2">
    <citation type="submission" date="2017-01" db="EMBL/GenBank/DDBJ databases">
        <authorList>
            <person name="Mah S.A."/>
            <person name="Swanson W.J."/>
            <person name="Moy G.W."/>
            <person name="Vacquier V.D."/>
        </authorList>
    </citation>
    <scope>NUCLEOTIDE SEQUENCE [LARGE SCALE GENOMIC DNA]</scope>
    <source>
        <strain evidence="12 14">ATCC 29606</strain>
    </source>
</reference>
<accession>A0A0B2D6V9</accession>
<evidence type="ECO:0000313" key="12">
    <source>
        <dbReference type="EMBL" id="SIR18909.1"/>
    </source>
</evidence>
<evidence type="ECO:0000256" key="7">
    <source>
        <dbReference type="ARBA" id="ARBA00022795"/>
    </source>
</evidence>
<evidence type="ECO:0000256" key="9">
    <source>
        <dbReference type="ARBA" id="ARBA00023225"/>
    </source>
</evidence>
<dbReference type="AlphaFoldDB" id="A0A0B3BT97"/>
<evidence type="ECO:0000313" key="14">
    <source>
        <dbReference type="Proteomes" id="UP000186079"/>
    </source>
</evidence>
<dbReference type="PANTHER" id="PTHR34982:SF1">
    <property type="entry name" value="FLAGELLAR ASSEMBLY PROTEIN FLIH"/>
    <property type="match status" value="1"/>
</dbReference>
<keyword evidence="11" id="KW-0966">Cell projection</keyword>
<gene>
    <name evidence="11" type="primary">fliH</name>
    <name evidence="11" type="ORF">PT85_15570</name>
    <name evidence="12" type="ORF">SAMN05421672_11643</name>
</gene>
<organism evidence="11 13">
    <name type="scientific">Pseudomonas flexibilis</name>
    <dbReference type="NCBI Taxonomy" id="706570"/>
    <lineage>
        <taxon>Bacteria</taxon>
        <taxon>Pseudomonadati</taxon>
        <taxon>Pseudomonadota</taxon>
        <taxon>Gammaproteobacteria</taxon>
        <taxon>Pseudomonadales</taxon>
        <taxon>Pseudomonadaceae</taxon>
        <taxon>Pseudomonas</taxon>
    </lineage>
</organism>
<evidence type="ECO:0000256" key="6">
    <source>
        <dbReference type="ARBA" id="ARBA00022490"/>
    </source>
</evidence>
<dbReference type="Proteomes" id="UP000030980">
    <property type="component" value="Unassembled WGS sequence"/>
</dbReference>
<comment type="function">
    <text evidence="1">Needed for flagellar regrowth and assembly.</text>
</comment>
<dbReference type="InterPro" id="IPR051472">
    <property type="entry name" value="T3SS_Stator/FliH"/>
</dbReference>
<dbReference type="GO" id="GO:0071973">
    <property type="term" value="P:bacterial-type flagellum-dependent cell motility"/>
    <property type="evidence" value="ECO:0007669"/>
    <property type="project" value="InterPro"/>
</dbReference>
<dbReference type="GO" id="GO:0005829">
    <property type="term" value="C:cytosol"/>
    <property type="evidence" value="ECO:0007669"/>
    <property type="project" value="TreeGrafter"/>
</dbReference>
<keyword evidence="13" id="KW-1185">Reference proteome</keyword>
<dbReference type="NCBIfam" id="NF009925">
    <property type="entry name" value="PRK13386.1"/>
    <property type="match status" value="1"/>
</dbReference>
<evidence type="ECO:0000256" key="5">
    <source>
        <dbReference type="ARBA" id="ARBA00022448"/>
    </source>
</evidence>
<keyword evidence="5" id="KW-0813">Transport</keyword>
<evidence type="ECO:0000256" key="2">
    <source>
        <dbReference type="ARBA" id="ARBA00004496"/>
    </source>
</evidence>
<comment type="subcellular location">
    <subcellularLocation>
        <location evidence="2">Cytoplasm</location>
    </subcellularLocation>
</comment>